<dbReference type="Proteomes" id="UP000289323">
    <property type="component" value="Unassembled WGS sequence"/>
</dbReference>
<evidence type="ECO:0000256" key="1">
    <source>
        <dbReference type="SAM" id="MobiDB-lite"/>
    </source>
</evidence>
<feature type="chain" id="PRO_5019254988" evidence="3">
    <location>
        <begin position="25"/>
        <end position="464"/>
    </location>
</feature>
<keyword evidence="2" id="KW-1133">Transmembrane helix</keyword>
<feature type="region of interest" description="Disordered" evidence="1">
    <location>
        <begin position="367"/>
        <end position="392"/>
    </location>
</feature>
<evidence type="ECO:0000256" key="2">
    <source>
        <dbReference type="SAM" id="Phobius"/>
    </source>
</evidence>
<feature type="region of interest" description="Disordered" evidence="1">
    <location>
        <begin position="432"/>
        <end position="464"/>
    </location>
</feature>
<protein>
    <submittedName>
        <fullName evidence="4">E58bca27-c095-4189-b3e0-cdfb0ce8c30d</fullName>
    </submittedName>
</protein>
<accession>A0A446BIA3</accession>
<feature type="region of interest" description="Disordered" evidence="1">
    <location>
        <begin position="315"/>
        <end position="344"/>
    </location>
</feature>
<name>A0A446BIA3_9PEZI</name>
<evidence type="ECO:0000313" key="4">
    <source>
        <dbReference type="EMBL" id="SPQ22214.1"/>
    </source>
</evidence>
<feature type="transmembrane region" description="Helical" evidence="2">
    <location>
        <begin position="257"/>
        <end position="279"/>
    </location>
</feature>
<feature type="compositionally biased region" description="Gly residues" evidence="1">
    <location>
        <begin position="315"/>
        <end position="330"/>
    </location>
</feature>
<evidence type="ECO:0000256" key="3">
    <source>
        <dbReference type="SAM" id="SignalP"/>
    </source>
</evidence>
<reference evidence="4 5" key="1">
    <citation type="submission" date="2018-04" db="EMBL/GenBank/DDBJ databases">
        <authorList>
            <person name="Huttner S."/>
            <person name="Dainat J."/>
        </authorList>
    </citation>
    <scope>NUCLEOTIDE SEQUENCE [LARGE SCALE GENOMIC DNA]</scope>
</reference>
<keyword evidence="2" id="KW-0812">Transmembrane</keyword>
<gene>
    <name evidence="4" type="ORF">TT172_LOCUS4633</name>
</gene>
<dbReference type="AlphaFoldDB" id="A0A446BIA3"/>
<sequence>MVVAFARALAVGWLLAAAAAAANADAATADVHEHFATVETDVLLSPRQFPVFPAQPLRKRQGGVCNPGYHPCNDIGPPGDGLCCRNDQYCIVNPATTTIGACCHLGSTCGSPCNATEFACKSTQTLTTSGSTTTTVIPACCGRRCTVSTMFACASSFGTGCCPFGAVCGSSNHCLTTLAPSQSTSLPIAPPGCTTSQISCPASLGGGCCAATQSCTFVAGAGARCAETPPAAPTGTGGVSVVEADGDGSGLGAGAKAGIAVGVVVGAGLVLGAATWVCVRRRRGSRSGDVGESARSGSRRTAGLVGRVFGGAGSGSWGRRAGGGGGGAGTGREMSEENSDMASRSGRLAGLAQDYFGLTPAVGPYSDTHGTSAVTTPGLDRGGVPLQPHGPGDIAAPVEIDSRLREAGRAPAAAAGVYHPYEGEAGLERYELHGSDLGQISPSSLPSPFAGGMPSPPDERPRRG</sequence>
<keyword evidence="3" id="KW-0732">Signal</keyword>
<keyword evidence="2" id="KW-0472">Membrane</keyword>
<dbReference type="EMBL" id="OUUZ01000008">
    <property type="protein sequence ID" value="SPQ22214.1"/>
    <property type="molecule type" value="Genomic_DNA"/>
</dbReference>
<feature type="signal peptide" evidence="3">
    <location>
        <begin position="1"/>
        <end position="24"/>
    </location>
</feature>
<evidence type="ECO:0000313" key="5">
    <source>
        <dbReference type="Proteomes" id="UP000289323"/>
    </source>
</evidence>
<organism evidence="4 5">
    <name type="scientific">Thermothielavioides terrestris</name>
    <dbReference type="NCBI Taxonomy" id="2587410"/>
    <lineage>
        <taxon>Eukaryota</taxon>
        <taxon>Fungi</taxon>
        <taxon>Dikarya</taxon>
        <taxon>Ascomycota</taxon>
        <taxon>Pezizomycotina</taxon>
        <taxon>Sordariomycetes</taxon>
        <taxon>Sordariomycetidae</taxon>
        <taxon>Sordariales</taxon>
        <taxon>Chaetomiaceae</taxon>
        <taxon>Thermothielavioides</taxon>
    </lineage>
</organism>
<proteinExistence type="predicted"/>